<dbReference type="OrthoDB" id="110429at2759"/>
<feature type="region of interest" description="Disordered" evidence="1">
    <location>
        <begin position="287"/>
        <end position="321"/>
    </location>
</feature>
<name>A0A024UU65_9STRA</name>
<protein>
    <submittedName>
        <fullName evidence="2">Uncharacterized protein</fullName>
    </submittedName>
</protein>
<dbReference type="EMBL" id="KI913952">
    <property type="protein sequence ID" value="ETW09447.1"/>
    <property type="molecule type" value="Genomic_DNA"/>
</dbReference>
<feature type="non-terminal residue" evidence="2">
    <location>
        <position position="1"/>
    </location>
</feature>
<dbReference type="VEuPathDB" id="FungiDB:H310_00044"/>
<evidence type="ECO:0000313" key="2">
    <source>
        <dbReference type="EMBL" id="ETW09447.1"/>
    </source>
</evidence>
<dbReference type="RefSeq" id="XP_008860858.1">
    <property type="nucleotide sequence ID" value="XM_008862636.1"/>
</dbReference>
<organism evidence="2">
    <name type="scientific">Aphanomyces invadans</name>
    <dbReference type="NCBI Taxonomy" id="157072"/>
    <lineage>
        <taxon>Eukaryota</taxon>
        <taxon>Sar</taxon>
        <taxon>Stramenopiles</taxon>
        <taxon>Oomycota</taxon>
        <taxon>Saprolegniomycetes</taxon>
        <taxon>Saprolegniales</taxon>
        <taxon>Verrucalvaceae</taxon>
        <taxon>Aphanomyces</taxon>
    </lineage>
</organism>
<evidence type="ECO:0000256" key="1">
    <source>
        <dbReference type="SAM" id="MobiDB-lite"/>
    </source>
</evidence>
<dbReference type="eggNOG" id="ENOG502S1VK">
    <property type="taxonomic scope" value="Eukaryota"/>
</dbReference>
<reference evidence="2" key="1">
    <citation type="submission" date="2013-12" db="EMBL/GenBank/DDBJ databases">
        <title>The Genome Sequence of Aphanomyces invadans NJM9701.</title>
        <authorList>
            <consortium name="The Broad Institute Genomics Platform"/>
            <person name="Russ C."/>
            <person name="Tyler B."/>
            <person name="van West P."/>
            <person name="Dieguez-Uribeondo J."/>
            <person name="Young S.K."/>
            <person name="Zeng Q."/>
            <person name="Gargeya S."/>
            <person name="Fitzgerald M."/>
            <person name="Abouelleil A."/>
            <person name="Alvarado L."/>
            <person name="Chapman S.B."/>
            <person name="Gainer-Dewar J."/>
            <person name="Goldberg J."/>
            <person name="Griggs A."/>
            <person name="Gujja S."/>
            <person name="Hansen M."/>
            <person name="Howarth C."/>
            <person name="Imamovic A."/>
            <person name="Ireland A."/>
            <person name="Larimer J."/>
            <person name="McCowan C."/>
            <person name="Murphy C."/>
            <person name="Pearson M."/>
            <person name="Poon T.W."/>
            <person name="Priest M."/>
            <person name="Roberts A."/>
            <person name="Saif S."/>
            <person name="Shea T."/>
            <person name="Sykes S."/>
            <person name="Wortman J."/>
            <person name="Nusbaum C."/>
            <person name="Birren B."/>
        </authorList>
    </citation>
    <scope>NUCLEOTIDE SEQUENCE [LARGE SCALE GENOMIC DNA]</scope>
    <source>
        <strain evidence="2">NJM9701</strain>
    </source>
</reference>
<dbReference type="GeneID" id="20077094"/>
<gene>
    <name evidence="2" type="ORF">H310_00044</name>
</gene>
<accession>A0A024UU65</accession>
<sequence>MPLGTAITIRNSERPASEIAAPDYIDDLVREFFRVHQITAALDAFASERPEGRRNVDAITVEDERLLGHNSAIFRAEHGISRLEAFVVSWNQVEHAMELQTARHETKPIKPKKKTPPTLTIQAAAVPEVNDAVAPKVAMWDMGAPGCTPKPRVQDLKSFGFDDVDDLSNASAMTVGLSPVLDKFKPRTRYSKKVSIGEAGATPKKEYIFYRETPPSFVTESEEAAREVMEKLSHDPLYAIVPAEAQQRFVELSSSDVGKYAIGKRVDGLGAARSISGVVAKKYGSKQCGTSGPGTIVIDTQPDDDTSSSTAPPPTTFSAEDEALIDSLLDAQ</sequence>
<dbReference type="AlphaFoldDB" id="A0A024UU65"/>
<proteinExistence type="predicted"/>